<protein>
    <recommendedName>
        <fullName evidence="1">F-box domain-containing protein</fullName>
    </recommendedName>
</protein>
<keyword evidence="3" id="KW-1185">Reference proteome</keyword>
<dbReference type="InterPro" id="IPR032675">
    <property type="entry name" value="LRR_dom_sf"/>
</dbReference>
<dbReference type="InterPro" id="IPR001810">
    <property type="entry name" value="F-box_dom"/>
</dbReference>
<dbReference type="InterPro" id="IPR053781">
    <property type="entry name" value="F-box_AtFBL13-like"/>
</dbReference>
<gene>
    <name evidence="2" type="ORF">URODEC1_LOCUS45977</name>
</gene>
<dbReference type="Pfam" id="PF24758">
    <property type="entry name" value="LRR_At5g56370"/>
    <property type="match status" value="1"/>
</dbReference>
<evidence type="ECO:0000313" key="2">
    <source>
        <dbReference type="EMBL" id="CAL4963038.1"/>
    </source>
</evidence>
<dbReference type="Proteomes" id="UP001497457">
    <property type="component" value="Chromosome 19rd"/>
</dbReference>
<dbReference type="PANTHER" id="PTHR32141">
    <property type="match status" value="1"/>
</dbReference>
<sequence>MANQEPPFLVDGETMSIFRSRGIDQQQLESNIESTLAHIHNSIPGPPVSADAHLCILPDSDGGGGVDRVSGLPDALLRDIVSRLPIKDAARTAALSRRWRPIWLSAPLVLADTHLLPAGRDRIPKHVDLAESSAVAAAVSRILAAHPGPFRCIRLACSHMDDGHARVARWLHHLAVKGVHELYLINRQWPFSPTTRHMPATMFSMASLTRLYLGFWRFPDTAGLLRGAAFPHLRELGLCSVVIENSDIDFVLARSPVLKFLCLQGHMHPRLNLRLVSQSLRCVQIHWSDVETIDVVDAPCLERLILCGHWKKKCKGTRIKIGHAPALHLLGYFEPEDHALCIGNTTIKAGTLVNESAMAPSVKILALQVRFGVRNDAKMLPSVFRCFPNVERLHIHVRLGSCTLGFALICCIIQLQLNFVIFKSNMQSKRTDEPIGKLNFKFWQEAGAIECVKSHISLLIFQDFRGEKSELAFLKFFIESAKMLKNLVIMCAKGCFKSKAEMKSKLQTLVAAKKASKCCLPQVYESAIPEGGCSWNFQIWSDFSHADPFAYPAKF</sequence>
<dbReference type="InterPro" id="IPR055302">
    <property type="entry name" value="F-box_dom-containing"/>
</dbReference>
<dbReference type="InterPro" id="IPR036047">
    <property type="entry name" value="F-box-like_dom_sf"/>
</dbReference>
<dbReference type="Pfam" id="PF08387">
    <property type="entry name" value="FBD"/>
    <property type="match status" value="1"/>
</dbReference>
<evidence type="ECO:0000259" key="1">
    <source>
        <dbReference type="PROSITE" id="PS50181"/>
    </source>
</evidence>
<accession>A0ABC8ZS16</accession>
<dbReference type="PANTHER" id="PTHR32141:SF41">
    <property type="entry name" value="OS04G0208600 PROTEIN"/>
    <property type="match status" value="1"/>
</dbReference>
<dbReference type="SMART" id="SM00256">
    <property type="entry name" value="FBOX"/>
    <property type="match status" value="1"/>
</dbReference>
<feature type="domain" description="F-box" evidence="1">
    <location>
        <begin position="66"/>
        <end position="102"/>
    </location>
</feature>
<reference evidence="2" key="1">
    <citation type="submission" date="2024-10" db="EMBL/GenBank/DDBJ databases">
        <authorList>
            <person name="Ryan C."/>
        </authorList>
    </citation>
    <scope>NUCLEOTIDE SEQUENCE [LARGE SCALE GENOMIC DNA]</scope>
</reference>
<dbReference type="Gene3D" id="1.20.1280.50">
    <property type="match status" value="1"/>
</dbReference>
<dbReference type="CDD" id="cd22160">
    <property type="entry name" value="F-box_AtFBL13-like"/>
    <property type="match status" value="1"/>
</dbReference>
<name>A0ABC8ZS16_9POAL</name>
<dbReference type="SUPFAM" id="SSF81383">
    <property type="entry name" value="F-box domain"/>
    <property type="match status" value="1"/>
</dbReference>
<dbReference type="SUPFAM" id="SSF52047">
    <property type="entry name" value="RNI-like"/>
    <property type="match status" value="1"/>
</dbReference>
<proteinExistence type="predicted"/>
<dbReference type="AlphaFoldDB" id="A0ABC8ZS16"/>
<dbReference type="InterPro" id="IPR055411">
    <property type="entry name" value="LRR_FXL15/At3g58940/PEG3-like"/>
</dbReference>
<dbReference type="EMBL" id="OZ075129">
    <property type="protein sequence ID" value="CAL4963038.1"/>
    <property type="molecule type" value="Genomic_DNA"/>
</dbReference>
<dbReference type="Pfam" id="PF00646">
    <property type="entry name" value="F-box"/>
    <property type="match status" value="1"/>
</dbReference>
<evidence type="ECO:0000313" key="3">
    <source>
        <dbReference type="Proteomes" id="UP001497457"/>
    </source>
</evidence>
<dbReference type="Gene3D" id="3.80.10.10">
    <property type="entry name" value="Ribonuclease Inhibitor"/>
    <property type="match status" value="1"/>
</dbReference>
<dbReference type="InterPro" id="IPR006566">
    <property type="entry name" value="FBD"/>
</dbReference>
<organism evidence="2 3">
    <name type="scientific">Urochloa decumbens</name>
    <dbReference type="NCBI Taxonomy" id="240449"/>
    <lineage>
        <taxon>Eukaryota</taxon>
        <taxon>Viridiplantae</taxon>
        <taxon>Streptophyta</taxon>
        <taxon>Embryophyta</taxon>
        <taxon>Tracheophyta</taxon>
        <taxon>Spermatophyta</taxon>
        <taxon>Magnoliopsida</taxon>
        <taxon>Liliopsida</taxon>
        <taxon>Poales</taxon>
        <taxon>Poaceae</taxon>
        <taxon>PACMAD clade</taxon>
        <taxon>Panicoideae</taxon>
        <taxon>Panicodae</taxon>
        <taxon>Paniceae</taxon>
        <taxon>Melinidinae</taxon>
        <taxon>Urochloa</taxon>
    </lineage>
</organism>
<dbReference type="PROSITE" id="PS50181">
    <property type="entry name" value="FBOX"/>
    <property type="match status" value="1"/>
</dbReference>